<keyword evidence="13" id="KW-1185">Reference proteome</keyword>
<feature type="compositionally biased region" description="Polar residues" evidence="9">
    <location>
        <begin position="696"/>
        <end position="727"/>
    </location>
</feature>
<accession>A0A8C8A193</accession>
<evidence type="ECO:0000313" key="12">
    <source>
        <dbReference type="Ensembl" id="ENSOSIP00000049286.1"/>
    </source>
</evidence>
<reference evidence="12" key="2">
    <citation type="submission" date="2025-09" db="UniProtKB">
        <authorList>
            <consortium name="Ensembl"/>
        </authorList>
    </citation>
    <scope>IDENTIFICATION</scope>
</reference>
<feature type="compositionally biased region" description="Polar residues" evidence="9">
    <location>
        <begin position="796"/>
        <end position="806"/>
    </location>
</feature>
<feature type="transmembrane region" description="Helical" evidence="10">
    <location>
        <begin position="567"/>
        <end position="590"/>
    </location>
</feature>
<keyword evidence="3" id="KW-0732">Signal</keyword>
<dbReference type="Pfam" id="PF25552">
    <property type="entry name" value="LIFR_D4"/>
    <property type="match status" value="1"/>
</dbReference>
<evidence type="ECO:0000256" key="7">
    <source>
        <dbReference type="ARBA" id="ARBA00023170"/>
    </source>
</evidence>
<evidence type="ECO:0000256" key="4">
    <source>
        <dbReference type="ARBA" id="ARBA00022989"/>
    </source>
</evidence>
<dbReference type="GO" id="GO:0009897">
    <property type="term" value="C:external side of plasma membrane"/>
    <property type="evidence" value="ECO:0007669"/>
    <property type="project" value="TreeGrafter"/>
</dbReference>
<evidence type="ECO:0000256" key="1">
    <source>
        <dbReference type="ARBA" id="ARBA00004479"/>
    </source>
</evidence>
<keyword evidence="8" id="KW-0325">Glycoprotein</keyword>
<dbReference type="Ensembl" id="ENSOSIT00000051782.1">
    <property type="protein sequence ID" value="ENSOSIP00000049286.1"/>
    <property type="gene ID" value="ENSOSIG00000023111.1"/>
</dbReference>
<evidence type="ECO:0000256" key="9">
    <source>
        <dbReference type="SAM" id="MobiDB-lite"/>
    </source>
</evidence>
<keyword evidence="5 10" id="KW-0472">Membrane</keyword>
<dbReference type="GeneTree" id="ENSGT00940000165259"/>
<dbReference type="Gene3D" id="2.60.40.10">
    <property type="entry name" value="Immunoglobulins"/>
    <property type="match status" value="5"/>
</dbReference>
<keyword evidence="4 10" id="KW-1133">Transmembrane helix</keyword>
<dbReference type="PANTHER" id="PTHR23037:SF35">
    <property type="entry name" value="FIBRONECTIN TYPE-III DOMAIN-CONTAINING PROTEIN"/>
    <property type="match status" value="1"/>
</dbReference>
<dbReference type="InterPro" id="IPR003961">
    <property type="entry name" value="FN3_dom"/>
</dbReference>
<protein>
    <submittedName>
        <fullName evidence="12">LIF receptor subunit alpha a</fullName>
    </submittedName>
</protein>
<dbReference type="InterPro" id="IPR036116">
    <property type="entry name" value="FN3_sf"/>
</dbReference>
<dbReference type="Pfam" id="PF21177">
    <property type="entry name" value="LIF-R_Ig-like"/>
    <property type="match status" value="1"/>
</dbReference>
<feature type="region of interest" description="Disordered" evidence="9">
    <location>
        <begin position="680"/>
        <end position="741"/>
    </location>
</feature>
<dbReference type="PROSITE" id="PS50853">
    <property type="entry name" value="FN3"/>
    <property type="match status" value="2"/>
</dbReference>
<feature type="domain" description="Fibronectin type-III" evidence="11">
    <location>
        <begin position="469"/>
        <end position="568"/>
    </location>
</feature>
<dbReference type="Proteomes" id="UP000694383">
    <property type="component" value="Unplaced"/>
</dbReference>
<proteinExistence type="predicted"/>
<evidence type="ECO:0000256" key="6">
    <source>
        <dbReference type="ARBA" id="ARBA00023157"/>
    </source>
</evidence>
<dbReference type="CDD" id="cd00063">
    <property type="entry name" value="FN3"/>
    <property type="match status" value="2"/>
</dbReference>
<dbReference type="SMART" id="SM00060">
    <property type="entry name" value="FN3"/>
    <property type="match status" value="2"/>
</dbReference>
<keyword evidence="6" id="KW-1015">Disulfide bond</keyword>
<feature type="region of interest" description="Disordered" evidence="9">
    <location>
        <begin position="763"/>
        <end position="824"/>
    </location>
</feature>
<evidence type="ECO:0000256" key="3">
    <source>
        <dbReference type="ARBA" id="ARBA00022729"/>
    </source>
</evidence>
<dbReference type="InterPro" id="IPR048497">
    <property type="entry name" value="LIF-R-like_Ig-like"/>
</dbReference>
<sequence>MSVKELTISWFGGAASTFDLIILRTEFNTSVFYVRTQHFGRHEWKWTSAEPLECTSLSVRIRSRDGLATSEWSKINTFRGRDLPSINTLQMYPQDRVVEVGSNMTFCCIVEEGKTFKEMLYGNTIMNVTRLSRRSYATTLVNVEPTGVSGSNIVCRLKDLSLTGAVMFVGYPPLPSDFVCETQDLKSAECHWKEARDSHLTGERRRTRYSVNSRNCNVDSQLTCRLPLWDGNWTLMAENSLGHYSLSDSAELIHRVRPVAPVNLSSIANAWNATVIWQWTYESYFTLDLNCQVESTNHESKTLHVFSGVGLRSVKLSGLHPDQAYTVRVRCGDQKYFWKWGDWSQTFSFKTQTDVPDPPDVWMWMNKDRTGLVVWKQPLVLSKPVFTNNGFFLFWQQNATNTCNYLVEWLDTSCEHDCPVKWIRVAAGSTNVSIESGMPGMQAFTKGLFCPSDSPQLIKRWQGYTQELVPSRSVPLSVKSQDSKVVITWGEIPLSDRRGFVLGYNVYISNGSELALLANLSSSEMRRYVVKGLSVGNYKFTVKSYTSAGEDTGSTASITLEPFTDALILEMLGALGTITILLIIVTFICYKKRNWVKKAFYPDIPEPKLPGDWSRLQGPLDVRPSPHSMVHIVEKPERDFNKETLVVIPEEEEYFEKDEPVDTDEPMSLRYYNQVVDDRPIRPRFPGSSASSASSLDSGHTDVTYTGIQTSGSSLVFQPDPQGSSEEQPPEVVRYDGGYKPQMHPKVLSDDVVLKSSNPFQESEAASSVGYKPQCSWHLDSPTDTAETGSLAPSLGSPTSVASTQFLLPDGDGDEKNKQQPSSAAATWFSNLLLSSKP</sequence>
<evidence type="ECO:0000256" key="8">
    <source>
        <dbReference type="ARBA" id="ARBA00023180"/>
    </source>
</evidence>
<organism evidence="12 13">
    <name type="scientific">Oryzias sinensis</name>
    <name type="common">Chinese medaka</name>
    <dbReference type="NCBI Taxonomy" id="183150"/>
    <lineage>
        <taxon>Eukaryota</taxon>
        <taxon>Metazoa</taxon>
        <taxon>Chordata</taxon>
        <taxon>Craniata</taxon>
        <taxon>Vertebrata</taxon>
        <taxon>Euteleostomi</taxon>
        <taxon>Actinopterygii</taxon>
        <taxon>Neopterygii</taxon>
        <taxon>Teleostei</taxon>
        <taxon>Neoteleostei</taxon>
        <taxon>Acanthomorphata</taxon>
        <taxon>Ovalentaria</taxon>
        <taxon>Atherinomorphae</taxon>
        <taxon>Beloniformes</taxon>
        <taxon>Adrianichthyidae</taxon>
        <taxon>Oryziinae</taxon>
        <taxon>Oryzias</taxon>
    </lineage>
</organism>
<evidence type="ECO:0000259" key="11">
    <source>
        <dbReference type="PROSITE" id="PS50853"/>
    </source>
</evidence>
<dbReference type="AlphaFoldDB" id="A0A8C8A193"/>
<dbReference type="GO" id="GO:0004896">
    <property type="term" value="F:cytokine receptor activity"/>
    <property type="evidence" value="ECO:0007669"/>
    <property type="project" value="TreeGrafter"/>
</dbReference>
<dbReference type="SUPFAM" id="SSF49265">
    <property type="entry name" value="Fibronectin type III"/>
    <property type="match status" value="3"/>
</dbReference>
<keyword evidence="7" id="KW-0675">Receptor</keyword>
<comment type="subcellular location">
    <subcellularLocation>
        <location evidence="1">Membrane</location>
        <topology evidence="1">Single-pass type I membrane protein</topology>
    </subcellularLocation>
</comment>
<evidence type="ECO:0000256" key="2">
    <source>
        <dbReference type="ARBA" id="ARBA00022692"/>
    </source>
</evidence>
<evidence type="ECO:0000313" key="13">
    <source>
        <dbReference type="Proteomes" id="UP000694383"/>
    </source>
</evidence>
<reference evidence="12" key="1">
    <citation type="submission" date="2025-08" db="UniProtKB">
        <authorList>
            <consortium name="Ensembl"/>
        </authorList>
    </citation>
    <scope>IDENTIFICATION</scope>
</reference>
<dbReference type="PANTHER" id="PTHR23037">
    <property type="entry name" value="CYTOKINE RECEPTOR"/>
    <property type="match status" value="1"/>
</dbReference>
<evidence type="ECO:0000256" key="5">
    <source>
        <dbReference type="ARBA" id="ARBA00023136"/>
    </source>
</evidence>
<dbReference type="InterPro" id="IPR013783">
    <property type="entry name" value="Ig-like_fold"/>
</dbReference>
<feature type="domain" description="Fibronectin type-III" evidence="11">
    <location>
        <begin position="260"/>
        <end position="354"/>
    </location>
</feature>
<name>A0A8C8A193_9TELE</name>
<keyword evidence="2 10" id="KW-0812">Transmembrane</keyword>
<evidence type="ECO:0000256" key="10">
    <source>
        <dbReference type="SAM" id="Phobius"/>
    </source>
</evidence>